<dbReference type="AlphaFoldDB" id="A0A2T4VY03"/>
<evidence type="ECO:0000256" key="4">
    <source>
        <dbReference type="SAM" id="Phobius"/>
    </source>
</evidence>
<dbReference type="InterPro" id="IPR003836">
    <property type="entry name" value="Glucokinase"/>
</dbReference>
<evidence type="ECO:0000313" key="5">
    <source>
        <dbReference type="EMBL" id="PTL86663.1"/>
    </source>
</evidence>
<gene>
    <name evidence="5" type="ORF">C4617_02265</name>
</gene>
<comment type="caution">
    <text evidence="5">The sequence shown here is derived from an EMBL/GenBank/DDBJ whole genome shotgun (WGS) entry which is preliminary data.</text>
</comment>
<evidence type="ECO:0000256" key="1">
    <source>
        <dbReference type="ARBA" id="ARBA00022679"/>
    </source>
</evidence>
<dbReference type="GO" id="GO:0006096">
    <property type="term" value="P:glycolytic process"/>
    <property type="evidence" value="ECO:0007669"/>
    <property type="project" value="InterPro"/>
</dbReference>
<reference evidence="6" key="1">
    <citation type="submission" date="2018-02" db="EMBL/GenBank/DDBJ databases">
        <title>Genome sequence of Candidatus Liberibacter europaeus.</title>
        <authorList>
            <person name="Frampton R.A."/>
            <person name="Thompson S.M."/>
            <person name="David C."/>
            <person name="Addison S.M."/>
            <person name="Smith G.R."/>
        </authorList>
    </citation>
    <scope>NUCLEOTIDE SEQUENCE [LARGE SCALE GENOMIC DNA]</scope>
</reference>
<comment type="similarity">
    <text evidence="3">Belongs to the bacterial glucokinase family.</text>
</comment>
<keyword evidence="1" id="KW-0808">Transferase</keyword>
<dbReference type="Proteomes" id="UP000240811">
    <property type="component" value="Unassembled WGS sequence"/>
</dbReference>
<proteinExistence type="inferred from homology"/>
<keyword evidence="4" id="KW-0812">Transmembrane</keyword>
<dbReference type="EMBL" id="PSQJ01000002">
    <property type="protein sequence ID" value="PTL86663.1"/>
    <property type="molecule type" value="Genomic_DNA"/>
</dbReference>
<keyword evidence="2" id="KW-0418">Kinase</keyword>
<dbReference type="Pfam" id="PF02685">
    <property type="entry name" value="Glucokinase"/>
    <property type="match status" value="1"/>
</dbReference>
<evidence type="ECO:0000256" key="2">
    <source>
        <dbReference type="ARBA" id="ARBA00022777"/>
    </source>
</evidence>
<dbReference type="GO" id="GO:0005524">
    <property type="term" value="F:ATP binding"/>
    <property type="evidence" value="ECO:0007669"/>
    <property type="project" value="InterPro"/>
</dbReference>
<name>A0A2T4VY03_9HYPH</name>
<keyword evidence="4" id="KW-0472">Membrane</keyword>
<evidence type="ECO:0000313" key="6">
    <source>
        <dbReference type="Proteomes" id="UP000240811"/>
    </source>
</evidence>
<evidence type="ECO:0000256" key="3">
    <source>
        <dbReference type="RuleBase" id="RU004046"/>
    </source>
</evidence>
<organism evidence="5 6">
    <name type="scientific">Candidatus Liberibacter europaeus</name>
    <dbReference type="NCBI Taxonomy" id="744859"/>
    <lineage>
        <taxon>Bacteria</taxon>
        <taxon>Pseudomonadati</taxon>
        <taxon>Pseudomonadota</taxon>
        <taxon>Alphaproteobacteria</taxon>
        <taxon>Hyphomicrobiales</taxon>
        <taxon>Rhizobiaceae</taxon>
        <taxon>Liberibacter</taxon>
    </lineage>
</organism>
<accession>A0A2T4VY03</accession>
<dbReference type="GO" id="GO:0005536">
    <property type="term" value="F:D-glucose binding"/>
    <property type="evidence" value="ECO:0007669"/>
    <property type="project" value="InterPro"/>
</dbReference>
<feature type="transmembrane region" description="Helical" evidence="4">
    <location>
        <begin position="12"/>
        <end position="34"/>
    </location>
</feature>
<dbReference type="GO" id="GO:0004340">
    <property type="term" value="F:glucokinase activity"/>
    <property type="evidence" value="ECO:0007669"/>
    <property type="project" value="InterPro"/>
</dbReference>
<sequence>MQHAEYELMPKYVLFAHLVYISGGISRGIMIFLYNSSFSQCFENKALHELLMRKISTYVITNPNIAILDMISYTRRVYNYNIFEID</sequence>
<protein>
    <submittedName>
        <fullName evidence="5">Uncharacterized protein</fullName>
    </submittedName>
</protein>
<keyword evidence="4" id="KW-1133">Transmembrane helix</keyword>